<dbReference type="HOGENOM" id="CLU_2909402_0_0_9"/>
<sequence length="62" mass="7216">MHASHLTNIQIRTASQSRSLHVSTYRKNSKPGNFLDRILTLRLLTALLRSLLMMMHKILERT</sequence>
<reference evidence="1 2" key="1">
    <citation type="submission" date="2011-09" db="EMBL/GenBank/DDBJ databases">
        <authorList>
            <person name="Weinstock G."/>
            <person name="Sodergren E."/>
            <person name="Clifton S."/>
            <person name="Fulton L."/>
            <person name="Fulton B."/>
            <person name="Courtney L."/>
            <person name="Fronick C."/>
            <person name="Harrison M."/>
            <person name="Strong C."/>
            <person name="Farmer C."/>
            <person name="Delahaunty K."/>
            <person name="Markovic C."/>
            <person name="Hall O."/>
            <person name="Minx P."/>
            <person name="Tomlinson C."/>
            <person name="Mitreva M."/>
            <person name="Hou S."/>
            <person name="Chen J."/>
            <person name="Wollam A."/>
            <person name="Pepin K.H."/>
            <person name="Johnson M."/>
            <person name="Bhonagiri V."/>
            <person name="Zhang X."/>
            <person name="Suruliraj S."/>
            <person name="Warren W."/>
            <person name="Chinwalla A."/>
            <person name="Mardis E.R."/>
            <person name="Wilson R.K."/>
        </authorList>
    </citation>
    <scope>NUCLEOTIDE SEQUENCE [LARGE SCALE GENOMIC DNA]</scope>
    <source>
        <strain evidence="1 2">F0435</strain>
    </source>
</reference>
<evidence type="ECO:0000313" key="2">
    <source>
        <dbReference type="Proteomes" id="UP000005025"/>
    </source>
</evidence>
<dbReference type="EMBL" id="AGRJ01000026">
    <property type="protein sequence ID" value="EHO54119.1"/>
    <property type="molecule type" value="Genomic_DNA"/>
</dbReference>
<accession>H1LCB9</accession>
<evidence type="ECO:0000313" key="1">
    <source>
        <dbReference type="EMBL" id="EHO54119.1"/>
    </source>
</evidence>
<name>H1LCB9_9LACO</name>
<protein>
    <submittedName>
        <fullName evidence="1">Uncharacterized protein</fullName>
    </submittedName>
</protein>
<dbReference type="AlphaFoldDB" id="H1LCB9"/>
<comment type="caution">
    <text evidence="1">The sequence shown here is derived from an EMBL/GenBank/DDBJ whole genome shotgun (WGS) entry which is preliminary data.</text>
</comment>
<organism evidence="1 2">
    <name type="scientific">Lentilactobacillus kisonensis F0435</name>
    <dbReference type="NCBI Taxonomy" id="797516"/>
    <lineage>
        <taxon>Bacteria</taxon>
        <taxon>Bacillati</taxon>
        <taxon>Bacillota</taxon>
        <taxon>Bacilli</taxon>
        <taxon>Lactobacillales</taxon>
        <taxon>Lactobacillaceae</taxon>
        <taxon>Lentilactobacillus</taxon>
    </lineage>
</organism>
<gene>
    <name evidence="1" type="ORF">HMPREF9104_00232</name>
</gene>
<feature type="non-terminal residue" evidence="1">
    <location>
        <position position="62"/>
    </location>
</feature>
<dbReference type="Proteomes" id="UP000005025">
    <property type="component" value="Unassembled WGS sequence"/>
</dbReference>
<dbReference type="STRING" id="797516.HMPREF9104_00232"/>
<proteinExistence type="predicted"/>